<dbReference type="EMBL" id="FRAG01000013">
    <property type="protein sequence ID" value="SHJ87477.1"/>
    <property type="molecule type" value="Genomic_DNA"/>
</dbReference>
<evidence type="ECO:0000313" key="3">
    <source>
        <dbReference type="EMBL" id="SHJ87477.1"/>
    </source>
</evidence>
<name>A0A1M6MVK0_PARC5</name>
<sequence>MMKKVLSMLMVTVMILTVLAVPAFADDGCTTYPYVTLDDSNDFTIVGDVSNTQTIKAVGLDSSWSKHDFTAIEKQYLTWTTSDSEVVKFVSGPTTVTSKTGVDQVTIKTMGQGTATVTVTYDTPDDAPVTVTSYVVVEGSTVTNSVSEVNIVVDGVSSDDFTMTFNTVPLFDLSDAGICTNDNDVLKKTPSAIHALLYALEIYYSDETTSTAINNFDWNWVKKNVTIESEGSYVSRISNDTNDYSNGWQFEVNSSAPNHAASVIPLSDNDGVTWKFKQFSW</sequence>
<accession>A0A1M6MVK0</accession>
<evidence type="ECO:0000313" key="4">
    <source>
        <dbReference type="Proteomes" id="UP000184465"/>
    </source>
</evidence>
<feature type="chain" id="PRO_5012364476" description="Transcobalamin-like C-terminal domain-containing protein" evidence="1">
    <location>
        <begin position="26"/>
        <end position="281"/>
    </location>
</feature>
<dbReference type="Pfam" id="PF14478">
    <property type="entry name" value="DUF4430"/>
    <property type="match status" value="1"/>
</dbReference>
<dbReference type="Proteomes" id="UP000184465">
    <property type="component" value="Unassembled WGS sequence"/>
</dbReference>
<dbReference type="AlphaFoldDB" id="A0A1M6MVK0"/>
<feature type="domain" description="Transcobalamin-like C-terminal" evidence="2">
    <location>
        <begin position="223"/>
        <end position="277"/>
    </location>
</feature>
<dbReference type="OrthoDB" id="2356646at2"/>
<reference evidence="3 4" key="1">
    <citation type="submission" date="2016-11" db="EMBL/GenBank/DDBJ databases">
        <authorList>
            <person name="Jaros S."/>
            <person name="Januszkiewicz K."/>
            <person name="Wedrychowicz H."/>
        </authorList>
    </citation>
    <scope>NUCLEOTIDE SEQUENCE [LARGE SCALE GENOMIC DNA]</scope>
    <source>
        <strain evidence="3 4">DSM 15212</strain>
    </source>
</reference>
<proteinExistence type="predicted"/>
<feature type="signal peptide" evidence="1">
    <location>
        <begin position="1"/>
        <end position="25"/>
    </location>
</feature>
<dbReference type="RefSeq" id="WP_073148387.1">
    <property type="nucleotide sequence ID" value="NZ_FRAG01000013.1"/>
</dbReference>
<keyword evidence="1" id="KW-0732">Signal</keyword>
<organism evidence="3 4">
    <name type="scientific">Paramaledivibacter caminithermalis (strain DSM 15212 / CIP 107654 / DViRD3)</name>
    <name type="common">Clostridium caminithermale</name>
    <dbReference type="NCBI Taxonomy" id="1121301"/>
    <lineage>
        <taxon>Bacteria</taxon>
        <taxon>Bacillati</taxon>
        <taxon>Bacillota</taxon>
        <taxon>Clostridia</taxon>
        <taxon>Peptostreptococcales</taxon>
        <taxon>Caminicellaceae</taxon>
        <taxon>Paramaledivibacter</taxon>
    </lineage>
</organism>
<dbReference type="STRING" id="1121301.SAMN02745912_01430"/>
<dbReference type="InterPro" id="IPR027954">
    <property type="entry name" value="Transcobalamin-like_C"/>
</dbReference>
<protein>
    <recommendedName>
        <fullName evidence="2">Transcobalamin-like C-terminal domain-containing protein</fullName>
    </recommendedName>
</protein>
<gene>
    <name evidence="3" type="ORF">SAMN02745912_01430</name>
</gene>
<keyword evidence="4" id="KW-1185">Reference proteome</keyword>
<evidence type="ECO:0000259" key="2">
    <source>
        <dbReference type="Pfam" id="PF14478"/>
    </source>
</evidence>
<evidence type="ECO:0000256" key="1">
    <source>
        <dbReference type="SAM" id="SignalP"/>
    </source>
</evidence>